<keyword evidence="1" id="KW-0175">Coiled coil</keyword>
<dbReference type="PhylomeDB" id="T1IK47"/>
<dbReference type="HOGENOM" id="CLU_1091160_0_0_1"/>
<evidence type="ECO:0000313" key="2">
    <source>
        <dbReference type="EnsemblMetazoa" id="SMAR001283-PA"/>
    </source>
</evidence>
<proteinExistence type="predicted"/>
<evidence type="ECO:0000313" key="3">
    <source>
        <dbReference type="Proteomes" id="UP000014500"/>
    </source>
</evidence>
<dbReference type="AlphaFoldDB" id="T1IK47"/>
<feature type="coiled-coil region" evidence="1">
    <location>
        <begin position="41"/>
        <end position="93"/>
    </location>
</feature>
<dbReference type="Proteomes" id="UP000014500">
    <property type="component" value="Unassembled WGS sequence"/>
</dbReference>
<evidence type="ECO:0000256" key="1">
    <source>
        <dbReference type="SAM" id="Coils"/>
    </source>
</evidence>
<sequence>MNFWIEFSSTWHNPSCYRGNGKYLKLMFLMISMLVITRLKQIDLEEIIKRQEMEISSFEQQIVYYESNHSMKIQDLENNFDNLKEIIKRQNMEISLFKQQMVYHESNHSMKIQDLESNFVAEILDRQSNSSKQIQKLLETSELKTRKLTKQQNENSVKIENCEKFLTTISTANNELAMAVAEDKKMLSNKIDKLENICDQQQNEMKGKLGKLEKQTEKQIEEIEMDLSNKIDELENICHQQQFRMRGIVENRIKK</sequence>
<reference evidence="3" key="1">
    <citation type="submission" date="2011-05" db="EMBL/GenBank/DDBJ databases">
        <authorList>
            <person name="Richards S.R."/>
            <person name="Qu J."/>
            <person name="Jiang H."/>
            <person name="Jhangiani S.N."/>
            <person name="Agravi P."/>
            <person name="Goodspeed R."/>
            <person name="Gross S."/>
            <person name="Mandapat C."/>
            <person name="Jackson L."/>
            <person name="Mathew T."/>
            <person name="Pu L."/>
            <person name="Thornton R."/>
            <person name="Saada N."/>
            <person name="Wilczek-Boney K.B."/>
            <person name="Lee S."/>
            <person name="Kovar C."/>
            <person name="Wu Y."/>
            <person name="Scherer S.E."/>
            <person name="Worley K.C."/>
            <person name="Muzny D.M."/>
            <person name="Gibbs R."/>
        </authorList>
    </citation>
    <scope>NUCLEOTIDE SEQUENCE</scope>
    <source>
        <strain evidence="3">Brora</strain>
    </source>
</reference>
<dbReference type="EnsemblMetazoa" id="SMAR001283-RA">
    <property type="protein sequence ID" value="SMAR001283-PA"/>
    <property type="gene ID" value="SMAR001283"/>
</dbReference>
<dbReference type="EMBL" id="JH430405">
    <property type="status" value="NOT_ANNOTATED_CDS"/>
    <property type="molecule type" value="Genomic_DNA"/>
</dbReference>
<reference evidence="2" key="2">
    <citation type="submission" date="2015-02" db="UniProtKB">
        <authorList>
            <consortium name="EnsemblMetazoa"/>
        </authorList>
    </citation>
    <scope>IDENTIFICATION</scope>
</reference>
<protein>
    <submittedName>
        <fullName evidence="2">Uncharacterized protein</fullName>
    </submittedName>
</protein>
<keyword evidence="3" id="KW-1185">Reference proteome</keyword>
<organism evidence="2 3">
    <name type="scientific">Strigamia maritima</name>
    <name type="common">European centipede</name>
    <name type="synonym">Geophilus maritimus</name>
    <dbReference type="NCBI Taxonomy" id="126957"/>
    <lineage>
        <taxon>Eukaryota</taxon>
        <taxon>Metazoa</taxon>
        <taxon>Ecdysozoa</taxon>
        <taxon>Arthropoda</taxon>
        <taxon>Myriapoda</taxon>
        <taxon>Chilopoda</taxon>
        <taxon>Pleurostigmophora</taxon>
        <taxon>Geophilomorpha</taxon>
        <taxon>Linotaeniidae</taxon>
        <taxon>Strigamia</taxon>
    </lineage>
</organism>
<feature type="coiled-coil region" evidence="1">
    <location>
        <begin position="177"/>
        <end position="237"/>
    </location>
</feature>
<name>T1IK47_STRMM</name>
<accession>T1IK47</accession>